<evidence type="ECO:0000313" key="1">
    <source>
        <dbReference type="EMBL" id="MBD8081175.1"/>
    </source>
</evidence>
<keyword evidence="2" id="KW-1185">Reference proteome</keyword>
<organism evidence="1 2">
    <name type="scientific">Chryseobacterium caseinilyticum</name>
    <dbReference type="NCBI Taxonomy" id="2771428"/>
    <lineage>
        <taxon>Bacteria</taxon>
        <taxon>Pseudomonadati</taxon>
        <taxon>Bacteroidota</taxon>
        <taxon>Flavobacteriia</taxon>
        <taxon>Flavobacteriales</taxon>
        <taxon>Weeksellaceae</taxon>
        <taxon>Chryseobacterium group</taxon>
        <taxon>Chryseobacterium</taxon>
    </lineage>
</organism>
<dbReference type="Proteomes" id="UP000637299">
    <property type="component" value="Unassembled WGS sequence"/>
</dbReference>
<accession>A0ABR8Z8C5</accession>
<name>A0ABR8Z8C5_9FLAO</name>
<proteinExistence type="predicted"/>
<dbReference type="RefSeq" id="WP_191734987.1">
    <property type="nucleotide sequence ID" value="NZ_JACYFS010000001.1"/>
</dbReference>
<dbReference type="EMBL" id="JACYFS010000001">
    <property type="protein sequence ID" value="MBD8081175.1"/>
    <property type="molecule type" value="Genomic_DNA"/>
</dbReference>
<comment type="caution">
    <text evidence="1">The sequence shown here is derived from an EMBL/GenBank/DDBJ whole genome shotgun (WGS) entry which is preliminary data.</text>
</comment>
<evidence type="ECO:0000313" key="2">
    <source>
        <dbReference type="Proteomes" id="UP000637299"/>
    </source>
</evidence>
<reference evidence="1 2" key="1">
    <citation type="submission" date="2020-09" db="EMBL/GenBank/DDBJ databases">
        <title>Genome seq and assembly of Chryseobacterium sp.</title>
        <authorList>
            <person name="Chhetri G."/>
        </authorList>
    </citation>
    <scope>NUCLEOTIDE SEQUENCE [LARGE SCALE GENOMIC DNA]</scope>
    <source>
        <strain evidence="1 2">GCR10</strain>
    </source>
</reference>
<gene>
    <name evidence="1" type="ORF">IC610_01930</name>
</gene>
<sequence>MIVSNVNSLHDIYSDHYQTEFKDFHSFLTALLKNNFKISEGAVSNHNYGAFLSDEKITGLPVESIVEKYFDQDKNSKKYYFYPKTLSYNTKQTILYKMFLNGYLVSFDDYGGKFIIEYNSSK</sequence>
<protein>
    <submittedName>
        <fullName evidence="1">Uncharacterized protein</fullName>
    </submittedName>
</protein>